<accession>A0A6M3MD74</accession>
<organism evidence="1">
    <name type="scientific">viral metagenome</name>
    <dbReference type="NCBI Taxonomy" id="1070528"/>
    <lineage>
        <taxon>unclassified sequences</taxon>
        <taxon>metagenomes</taxon>
        <taxon>organismal metagenomes</taxon>
    </lineage>
</organism>
<name>A0A6M3MD74_9ZZZZ</name>
<sequence length="87" mass="9853">MRIDGTTICFKSKPACFILELGGKKPNTLRVLNGPELDEFKKVKSSLTWISIEDIGTGISFERLLTDISHIDWFIGDGQLYVFSWSK</sequence>
<proteinExistence type="predicted"/>
<gene>
    <name evidence="1" type="ORF">MM171B00657_0020</name>
</gene>
<evidence type="ECO:0000313" key="1">
    <source>
        <dbReference type="EMBL" id="QJB03563.1"/>
    </source>
</evidence>
<dbReference type="EMBL" id="MT143851">
    <property type="protein sequence ID" value="QJB03563.1"/>
    <property type="molecule type" value="Genomic_DNA"/>
</dbReference>
<protein>
    <submittedName>
        <fullName evidence="1">Uncharacterized protein</fullName>
    </submittedName>
</protein>
<dbReference type="AlphaFoldDB" id="A0A6M3MD74"/>
<reference evidence="1" key="1">
    <citation type="submission" date="2020-03" db="EMBL/GenBank/DDBJ databases">
        <title>The deep terrestrial virosphere.</title>
        <authorList>
            <person name="Holmfeldt K."/>
            <person name="Nilsson E."/>
            <person name="Simone D."/>
            <person name="Lopez-Fernandez M."/>
            <person name="Wu X."/>
            <person name="de Brujin I."/>
            <person name="Lundin D."/>
            <person name="Andersson A."/>
            <person name="Bertilsson S."/>
            <person name="Dopson M."/>
        </authorList>
    </citation>
    <scope>NUCLEOTIDE SEQUENCE</scope>
    <source>
        <strain evidence="1">MM171B00657</strain>
    </source>
</reference>